<protein>
    <submittedName>
        <fullName evidence="8">Diguanylate cyclase</fullName>
    </submittedName>
</protein>
<keyword evidence="4 6" id="KW-1133">Transmembrane helix</keyword>
<dbReference type="GO" id="GO:0005886">
    <property type="term" value="C:plasma membrane"/>
    <property type="evidence" value="ECO:0007669"/>
    <property type="project" value="UniProtKB-SubCell"/>
</dbReference>
<evidence type="ECO:0000256" key="5">
    <source>
        <dbReference type="ARBA" id="ARBA00023136"/>
    </source>
</evidence>
<feature type="transmembrane region" description="Helical" evidence="6">
    <location>
        <begin position="166"/>
        <end position="185"/>
    </location>
</feature>
<evidence type="ECO:0000256" key="1">
    <source>
        <dbReference type="ARBA" id="ARBA00004651"/>
    </source>
</evidence>
<feature type="transmembrane region" description="Helical" evidence="6">
    <location>
        <begin position="142"/>
        <end position="160"/>
    </location>
</feature>
<evidence type="ECO:0000259" key="7">
    <source>
        <dbReference type="PROSITE" id="PS50887"/>
    </source>
</evidence>
<evidence type="ECO:0000256" key="2">
    <source>
        <dbReference type="ARBA" id="ARBA00022475"/>
    </source>
</evidence>
<evidence type="ECO:0000313" key="9">
    <source>
        <dbReference type="Proteomes" id="UP000367750"/>
    </source>
</evidence>
<comment type="subcellular location">
    <subcellularLocation>
        <location evidence="1">Cell membrane</location>
        <topology evidence="1">Multi-pass membrane protein</topology>
    </subcellularLocation>
</comment>
<accession>A0A5J5GLS4</accession>
<reference evidence="8 9" key="1">
    <citation type="submission" date="2019-09" db="EMBL/GenBank/DDBJ databases">
        <title>Bacillus ochoae sp. nov., Paenibacillus whitsoniae sp. nov., Paenibacillus spiritus sp. nov. Isolated from the Mars Exploration Rover during spacecraft assembly.</title>
        <authorList>
            <person name="Seuylemezian A."/>
            <person name="Vaishampayan P."/>
        </authorList>
    </citation>
    <scope>NUCLEOTIDE SEQUENCE [LARGE SCALE GENOMIC DNA]</scope>
    <source>
        <strain evidence="8 9">MER_111</strain>
    </source>
</reference>
<feature type="transmembrane region" description="Helical" evidence="6">
    <location>
        <begin position="7"/>
        <end position="28"/>
    </location>
</feature>
<dbReference type="SMART" id="SM00267">
    <property type="entry name" value="GGDEF"/>
    <property type="match status" value="1"/>
</dbReference>
<name>A0A5J5GLS4_9BACL</name>
<dbReference type="GO" id="GO:0000155">
    <property type="term" value="F:phosphorelay sensor kinase activity"/>
    <property type="evidence" value="ECO:0007669"/>
    <property type="project" value="InterPro"/>
</dbReference>
<dbReference type="OrthoDB" id="9759607at2"/>
<feature type="transmembrane region" description="Helical" evidence="6">
    <location>
        <begin position="40"/>
        <end position="62"/>
    </location>
</feature>
<dbReference type="SUPFAM" id="SSF55073">
    <property type="entry name" value="Nucleotide cyclase"/>
    <property type="match status" value="1"/>
</dbReference>
<keyword evidence="9" id="KW-1185">Reference proteome</keyword>
<dbReference type="EMBL" id="VYKK01000003">
    <property type="protein sequence ID" value="KAA9008424.1"/>
    <property type="molecule type" value="Genomic_DNA"/>
</dbReference>
<dbReference type="NCBIfam" id="TIGR00254">
    <property type="entry name" value="GGDEF"/>
    <property type="match status" value="1"/>
</dbReference>
<dbReference type="FunFam" id="3.30.70.270:FF:000001">
    <property type="entry name" value="Diguanylate cyclase domain protein"/>
    <property type="match status" value="1"/>
</dbReference>
<dbReference type="Gene3D" id="3.30.70.270">
    <property type="match status" value="1"/>
</dbReference>
<dbReference type="GO" id="GO:0071555">
    <property type="term" value="P:cell wall organization"/>
    <property type="evidence" value="ECO:0007669"/>
    <property type="project" value="InterPro"/>
</dbReference>
<feature type="domain" description="GGDEF" evidence="7">
    <location>
        <begin position="232"/>
        <end position="368"/>
    </location>
</feature>
<dbReference type="InterPro" id="IPR011620">
    <property type="entry name" value="Sig_transdc_His_kinase_LytS_TM"/>
</dbReference>
<dbReference type="InterPro" id="IPR043128">
    <property type="entry name" value="Rev_trsase/Diguanyl_cyclase"/>
</dbReference>
<dbReference type="GO" id="GO:0043709">
    <property type="term" value="P:cell adhesion involved in single-species biofilm formation"/>
    <property type="evidence" value="ECO:0007669"/>
    <property type="project" value="TreeGrafter"/>
</dbReference>
<feature type="transmembrane region" description="Helical" evidence="6">
    <location>
        <begin position="74"/>
        <end position="98"/>
    </location>
</feature>
<comment type="caution">
    <text evidence="8">The sequence shown here is derived from an EMBL/GenBank/DDBJ whole genome shotgun (WGS) entry which is preliminary data.</text>
</comment>
<evidence type="ECO:0000256" key="6">
    <source>
        <dbReference type="SAM" id="Phobius"/>
    </source>
</evidence>
<dbReference type="PANTHER" id="PTHR45138:SF9">
    <property type="entry name" value="DIGUANYLATE CYCLASE DGCM-RELATED"/>
    <property type="match status" value="1"/>
</dbReference>
<evidence type="ECO:0000256" key="4">
    <source>
        <dbReference type="ARBA" id="ARBA00022989"/>
    </source>
</evidence>
<evidence type="ECO:0000313" key="8">
    <source>
        <dbReference type="EMBL" id="KAA9008424.1"/>
    </source>
</evidence>
<dbReference type="CDD" id="cd01949">
    <property type="entry name" value="GGDEF"/>
    <property type="match status" value="1"/>
</dbReference>
<dbReference type="Pfam" id="PF07694">
    <property type="entry name" value="5TM-5TMR_LYT"/>
    <property type="match status" value="1"/>
</dbReference>
<feature type="transmembrane region" description="Helical" evidence="6">
    <location>
        <begin position="110"/>
        <end position="130"/>
    </location>
</feature>
<gene>
    <name evidence="8" type="ORF">F4V43_01355</name>
</gene>
<keyword evidence="5 6" id="KW-0472">Membrane</keyword>
<keyword evidence="3 6" id="KW-0812">Transmembrane</keyword>
<dbReference type="GO" id="GO:1902201">
    <property type="term" value="P:negative regulation of bacterial-type flagellum-dependent cell motility"/>
    <property type="evidence" value="ECO:0007669"/>
    <property type="project" value="TreeGrafter"/>
</dbReference>
<dbReference type="PROSITE" id="PS50887">
    <property type="entry name" value="GGDEF"/>
    <property type="match status" value="1"/>
</dbReference>
<dbReference type="AlphaFoldDB" id="A0A5J5GLS4"/>
<dbReference type="Pfam" id="PF00990">
    <property type="entry name" value="GGDEF"/>
    <property type="match status" value="1"/>
</dbReference>
<proteinExistence type="predicted"/>
<dbReference type="InterPro" id="IPR050469">
    <property type="entry name" value="Diguanylate_Cyclase"/>
</dbReference>
<dbReference type="InterPro" id="IPR029787">
    <property type="entry name" value="Nucleotide_cyclase"/>
</dbReference>
<dbReference type="PANTHER" id="PTHR45138">
    <property type="entry name" value="REGULATORY COMPONENTS OF SENSORY TRANSDUCTION SYSTEM"/>
    <property type="match status" value="1"/>
</dbReference>
<sequence>MLITPLASSLFANFCILATFVFIAGMLSKRYVPAGHAFSLLGSVNAGLLFGIFGIVLMSYSFPVGHHTYANLRHLTIVLAATYAGWLPSLICSVLLAVSRVLFYQLNYESVSAAVSLLVSGLGCCLISRLPWDRLRKMTVSNLLNLIIILATLVNNLGGWNAAMTIYPVQLIAVLGAGLVIYYIAEYIQRSNELYSQLQISATTDYLTGLHNLQQFHRYLDLELDRSERRSEPLSLLVLDIDHFKAINDTYGHPAGDAVLKQLAHRLRSHSRSYDYVSRNGGEEFAVLLPDCSLAMARRAGERIRSAVADERFTLPSGQKIPVTISIGAASYPQVVEEASGELLFQYADQALYEAKNSGRNRVVAAQAAHMER</sequence>
<dbReference type="GO" id="GO:0052621">
    <property type="term" value="F:diguanylate cyclase activity"/>
    <property type="evidence" value="ECO:0007669"/>
    <property type="project" value="TreeGrafter"/>
</dbReference>
<dbReference type="InterPro" id="IPR000160">
    <property type="entry name" value="GGDEF_dom"/>
</dbReference>
<dbReference type="Proteomes" id="UP000367750">
    <property type="component" value="Unassembled WGS sequence"/>
</dbReference>
<evidence type="ECO:0000256" key="3">
    <source>
        <dbReference type="ARBA" id="ARBA00022692"/>
    </source>
</evidence>
<keyword evidence="2" id="KW-1003">Cell membrane</keyword>
<dbReference type="RefSeq" id="WP_150456446.1">
    <property type="nucleotide sequence ID" value="NZ_VYKK01000003.1"/>
</dbReference>
<organism evidence="8 9">
    <name type="scientific">Paenibacillus spiritus</name>
    <dbReference type="NCBI Taxonomy" id="2496557"/>
    <lineage>
        <taxon>Bacteria</taxon>
        <taxon>Bacillati</taxon>
        <taxon>Bacillota</taxon>
        <taxon>Bacilli</taxon>
        <taxon>Bacillales</taxon>
        <taxon>Paenibacillaceae</taxon>
        <taxon>Paenibacillus</taxon>
    </lineage>
</organism>